<dbReference type="Proteomes" id="UP000008792">
    <property type="component" value="Unassembled WGS sequence"/>
</dbReference>
<proteinExistence type="inferred from homology"/>
<keyword evidence="4" id="KW-0131">Cell cycle</keyword>
<dbReference type="STRING" id="7244.B4M7L1"/>
<keyword evidence="3 4" id="KW-0650">Protein phosphatase inhibitor</keyword>
<dbReference type="eggNOG" id="KOG4076">
    <property type="taxonomic scope" value="Eukaryota"/>
</dbReference>
<evidence type="ECO:0000256" key="1">
    <source>
        <dbReference type="ARBA" id="ARBA00010520"/>
    </source>
</evidence>
<keyword evidence="4" id="KW-0963">Cytoplasm</keyword>
<sequence>MSAIEEQEHGLAGVSQAKDALDMAASRIEELERIEEKKLMPKYPSGLPSGHSVFLQKRLHKGHKFFDSGDYQMAKQIGVKQILANKAITGDIIPTPETVPVRKYSIIQPFKYAAKK</sequence>
<dbReference type="AlphaFoldDB" id="B4M7L1"/>
<evidence type="ECO:0000256" key="4">
    <source>
        <dbReference type="RuleBase" id="RU363120"/>
    </source>
</evidence>
<evidence type="ECO:0000256" key="2">
    <source>
        <dbReference type="ARBA" id="ARBA00022776"/>
    </source>
</evidence>
<protein>
    <submittedName>
        <fullName evidence="5">Uncharacterized protein, isoform A</fullName>
    </submittedName>
    <submittedName>
        <fullName evidence="6">Uncharacterized protein, isoform B</fullName>
    </submittedName>
</protein>
<dbReference type="EMBL" id="CH940653">
    <property type="protein sequence ID" value="EDW62778.1"/>
    <property type="molecule type" value="Genomic_DNA"/>
</dbReference>
<evidence type="ECO:0000313" key="6">
    <source>
        <dbReference type="EMBL" id="KRF80790.1"/>
    </source>
</evidence>
<name>B4M7L1_DROVI</name>
<dbReference type="HOGENOM" id="CLU_125025_3_0_1"/>
<dbReference type="GO" id="GO:0004864">
    <property type="term" value="F:protein phosphatase inhibitor activity"/>
    <property type="evidence" value="ECO:0007669"/>
    <property type="project" value="UniProtKB-KW"/>
</dbReference>
<dbReference type="GO" id="GO:0051301">
    <property type="term" value="P:cell division"/>
    <property type="evidence" value="ECO:0007669"/>
    <property type="project" value="UniProtKB-KW"/>
</dbReference>
<comment type="similarity">
    <text evidence="1 4">Belongs to the endosulfine family.</text>
</comment>
<keyword evidence="2 4" id="KW-0498">Mitosis</keyword>
<evidence type="ECO:0000313" key="5">
    <source>
        <dbReference type="EMBL" id="EDW62778.1"/>
    </source>
</evidence>
<dbReference type="Pfam" id="PF04667">
    <property type="entry name" value="Endosulfine"/>
    <property type="match status" value="1"/>
</dbReference>
<reference evidence="5" key="2">
    <citation type="journal article" date="2008" name="Bioinformatics">
        <title>Assembly reconciliation.</title>
        <authorList>
            <person name="Zimin A.V."/>
            <person name="Smith D.R."/>
            <person name="Sutton G."/>
            <person name="Yorke J.A."/>
        </authorList>
    </citation>
    <scope>NUCLEOTIDE SEQUENCE</scope>
    <source>
        <strain evidence="5">TSC#15010-1051.87</strain>
    </source>
</reference>
<comment type="subcellular location">
    <subcellularLocation>
        <location evidence="4">Cytoplasm</location>
    </subcellularLocation>
</comment>
<gene>
    <name evidence="5" type="primary">Dvir\GJ17011</name>
    <name evidence="5" type="ORF">Dvir_GJ17011</name>
</gene>
<dbReference type="PANTHER" id="PTHR10358:SF6">
    <property type="entry name" value="ENDOSULFINE, ISOFORM A"/>
    <property type="match status" value="1"/>
</dbReference>
<evidence type="ECO:0000256" key="3">
    <source>
        <dbReference type="ARBA" id="ARBA00023272"/>
    </source>
</evidence>
<dbReference type="OMA" id="SKYPGGM"/>
<dbReference type="InParanoid" id="B4M7L1"/>
<accession>B4M7L1</accession>
<keyword evidence="4" id="KW-0132">Cell division</keyword>
<dbReference type="InterPro" id="IPR006760">
    <property type="entry name" value="Endosulphine"/>
</dbReference>
<reference evidence="5" key="3">
    <citation type="submission" date="2008-06" db="EMBL/GenBank/DDBJ databases">
        <authorList>
            <consortium name="FlyBase"/>
        </authorList>
    </citation>
    <scope>NUCLEOTIDE SEQUENCE</scope>
    <source>
        <strain evidence="5">TSC#15010-1051.87</strain>
    </source>
</reference>
<comment type="function">
    <text evidence="4">Protein phosphatase inhibitor that specifically inhibits protein phosphatase 2A (PP2A) during mitosis.</text>
</comment>
<keyword evidence="7" id="KW-1185">Reference proteome</keyword>
<organism evidence="5 7">
    <name type="scientific">Drosophila virilis</name>
    <name type="common">Fruit fly</name>
    <dbReference type="NCBI Taxonomy" id="7244"/>
    <lineage>
        <taxon>Eukaryota</taxon>
        <taxon>Metazoa</taxon>
        <taxon>Ecdysozoa</taxon>
        <taxon>Arthropoda</taxon>
        <taxon>Hexapoda</taxon>
        <taxon>Insecta</taxon>
        <taxon>Pterygota</taxon>
        <taxon>Neoptera</taxon>
        <taxon>Endopterygota</taxon>
        <taxon>Diptera</taxon>
        <taxon>Brachycera</taxon>
        <taxon>Muscomorpha</taxon>
        <taxon>Ephydroidea</taxon>
        <taxon>Drosophilidae</taxon>
        <taxon>Drosophila</taxon>
    </lineage>
</organism>
<reference evidence="5 7" key="1">
    <citation type="journal article" date="2007" name="Nature">
        <title>Evolution of genes and genomes on the Drosophila phylogeny.</title>
        <authorList>
            <consortium name="Drosophila 12 Genomes Consortium"/>
            <person name="Clark A.G."/>
            <person name="Eisen M.B."/>
            <person name="Smith D.R."/>
            <person name="Bergman C.M."/>
            <person name="Oliver B."/>
            <person name="Markow T.A."/>
            <person name="Kaufman T.C."/>
            <person name="Kellis M."/>
            <person name="Gelbart W."/>
            <person name="Iyer V.N."/>
            <person name="Pollard D.A."/>
            <person name="Sackton T.B."/>
            <person name="Larracuente A.M."/>
            <person name="Singh N.D."/>
            <person name="Abad J.P."/>
            <person name="Abt D.N."/>
            <person name="Adryan B."/>
            <person name="Aguade M."/>
            <person name="Akashi H."/>
            <person name="Anderson W.W."/>
            <person name="Aquadro C.F."/>
            <person name="Ardell D.H."/>
            <person name="Arguello R."/>
            <person name="Artieri C.G."/>
            <person name="Barbash D.A."/>
            <person name="Barker D."/>
            <person name="Barsanti P."/>
            <person name="Batterham P."/>
            <person name="Batzoglou S."/>
            <person name="Begun D."/>
            <person name="Bhutkar A."/>
            <person name="Blanco E."/>
            <person name="Bosak S.A."/>
            <person name="Bradley R.K."/>
            <person name="Brand A.D."/>
            <person name="Brent M.R."/>
            <person name="Brooks A.N."/>
            <person name="Brown R.H."/>
            <person name="Butlin R.K."/>
            <person name="Caggese C."/>
            <person name="Calvi B.R."/>
            <person name="Bernardo de Carvalho A."/>
            <person name="Caspi A."/>
            <person name="Castrezana S."/>
            <person name="Celniker S.E."/>
            <person name="Chang J.L."/>
            <person name="Chapple C."/>
            <person name="Chatterji S."/>
            <person name="Chinwalla A."/>
            <person name="Civetta A."/>
            <person name="Clifton S.W."/>
            <person name="Comeron J.M."/>
            <person name="Costello J.C."/>
            <person name="Coyne J.A."/>
            <person name="Daub J."/>
            <person name="David R.G."/>
            <person name="Delcher A.L."/>
            <person name="Delehaunty K."/>
            <person name="Do C.B."/>
            <person name="Ebling H."/>
            <person name="Edwards K."/>
            <person name="Eickbush T."/>
            <person name="Evans J.D."/>
            <person name="Filipski A."/>
            <person name="Findeiss S."/>
            <person name="Freyhult E."/>
            <person name="Fulton L."/>
            <person name="Fulton R."/>
            <person name="Garcia A.C."/>
            <person name="Gardiner A."/>
            <person name="Garfield D.A."/>
            <person name="Garvin B.E."/>
            <person name="Gibson G."/>
            <person name="Gilbert D."/>
            <person name="Gnerre S."/>
            <person name="Godfrey J."/>
            <person name="Good R."/>
            <person name="Gotea V."/>
            <person name="Gravely B."/>
            <person name="Greenberg A.J."/>
            <person name="Griffiths-Jones S."/>
            <person name="Gross S."/>
            <person name="Guigo R."/>
            <person name="Gustafson E.A."/>
            <person name="Haerty W."/>
            <person name="Hahn M.W."/>
            <person name="Halligan D.L."/>
            <person name="Halpern A.L."/>
            <person name="Halter G.M."/>
            <person name="Han M.V."/>
            <person name="Heger A."/>
            <person name="Hillier L."/>
            <person name="Hinrichs A.S."/>
            <person name="Holmes I."/>
            <person name="Hoskins R.A."/>
            <person name="Hubisz M.J."/>
            <person name="Hultmark D."/>
            <person name="Huntley M.A."/>
            <person name="Jaffe D.B."/>
            <person name="Jagadeeshan S."/>
            <person name="Jeck W.R."/>
            <person name="Johnson J."/>
            <person name="Jones C.D."/>
            <person name="Jordan W.C."/>
            <person name="Karpen G.H."/>
            <person name="Kataoka E."/>
            <person name="Keightley P.D."/>
            <person name="Kheradpour P."/>
            <person name="Kirkness E.F."/>
            <person name="Koerich L.B."/>
            <person name="Kristiansen K."/>
            <person name="Kudrna D."/>
            <person name="Kulathinal R.J."/>
            <person name="Kumar S."/>
            <person name="Kwok R."/>
            <person name="Lander E."/>
            <person name="Langley C.H."/>
            <person name="Lapoint R."/>
            <person name="Lazzaro B.P."/>
            <person name="Lee S.J."/>
            <person name="Levesque L."/>
            <person name="Li R."/>
            <person name="Lin C.F."/>
            <person name="Lin M.F."/>
            <person name="Lindblad-Toh K."/>
            <person name="Llopart A."/>
            <person name="Long M."/>
            <person name="Low L."/>
            <person name="Lozovsky E."/>
            <person name="Lu J."/>
            <person name="Luo M."/>
            <person name="Machado C.A."/>
            <person name="Makalowski W."/>
            <person name="Marzo M."/>
            <person name="Matsuda M."/>
            <person name="Matzkin L."/>
            <person name="McAllister B."/>
            <person name="McBride C.S."/>
            <person name="McKernan B."/>
            <person name="McKernan K."/>
            <person name="Mendez-Lago M."/>
            <person name="Minx P."/>
            <person name="Mollenhauer M.U."/>
            <person name="Montooth K."/>
            <person name="Mount S.M."/>
            <person name="Mu X."/>
            <person name="Myers E."/>
            <person name="Negre B."/>
            <person name="Newfeld S."/>
            <person name="Nielsen R."/>
            <person name="Noor M.A."/>
            <person name="O'Grady P."/>
            <person name="Pachter L."/>
            <person name="Papaceit M."/>
            <person name="Parisi M.J."/>
            <person name="Parisi M."/>
            <person name="Parts L."/>
            <person name="Pedersen J.S."/>
            <person name="Pesole G."/>
            <person name="Phillippy A.M."/>
            <person name="Ponting C.P."/>
            <person name="Pop M."/>
            <person name="Porcelli D."/>
            <person name="Powell J.R."/>
            <person name="Prohaska S."/>
            <person name="Pruitt K."/>
            <person name="Puig M."/>
            <person name="Quesneville H."/>
            <person name="Ram K.R."/>
            <person name="Rand D."/>
            <person name="Rasmussen M.D."/>
            <person name="Reed L.K."/>
            <person name="Reenan R."/>
            <person name="Reily A."/>
            <person name="Remington K.A."/>
            <person name="Rieger T.T."/>
            <person name="Ritchie M.G."/>
            <person name="Robin C."/>
            <person name="Rogers Y.H."/>
            <person name="Rohde C."/>
            <person name="Rozas J."/>
            <person name="Rubenfield M.J."/>
            <person name="Ruiz A."/>
            <person name="Russo S."/>
            <person name="Salzberg S.L."/>
            <person name="Sanchez-Gracia A."/>
            <person name="Saranga D.J."/>
            <person name="Sato H."/>
            <person name="Schaeffer S.W."/>
            <person name="Schatz M.C."/>
            <person name="Schlenke T."/>
            <person name="Schwartz R."/>
            <person name="Segarra C."/>
            <person name="Singh R.S."/>
            <person name="Sirot L."/>
            <person name="Sirota M."/>
            <person name="Sisneros N.B."/>
            <person name="Smith C.D."/>
            <person name="Smith T.F."/>
            <person name="Spieth J."/>
            <person name="Stage D.E."/>
            <person name="Stark A."/>
            <person name="Stephan W."/>
            <person name="Strausberg R.L."/>
            <person name="Strempel S."/>
            <person name="Sturgill D."/>
            <person name="Sutton G."/>
            <person name="Sutton G.G."/>
            <person name="Tao W."/>
            <person name="Teichmann S."/>
            <person name="Tobari Y.N."/>
            <person name="Tomimura Y."/>
            <person name="Tsolas J.M."/>
            <person name="Valente V.L."/>
            <person name="Venter E."/>
            <person name="Venter J.C."/>
            <person name="Vicario S."/>
            <person name="Vieira F.G."/>
            <person name="Vilella A.J."/>
            <person name="Villasante A."/>
            <person name="Walenz B."/>
            <person name="Wang J."/>
            <person name="Wasserman M."/>
            <person name="Watts T."/>
            <person name="Wilson D."/>
            <person name="Wilson R.K."/>
            <person name="Wing R.A."/>
            <person name="Wolfner M.F."/>
            <person name="Wong A."/>
            <person name="Wong G.K."/>
            <person name="Wu C.I."/>
            <person name="Wu G."/>
            <person name="Yamamoto D."/>
            <person name="Yang H.P."/>
            <person name="Yang S.P."/>
            <person name="Yorke J.A."/>
            <person name="Yoshida K."/>
            <person name="Zdobnov E."/>
            <person name="Zhang P."/>
            <person name="Zhang Y."/>
            <person name="Zimin A.V."/>
            <person name="Baldwin J."/>
            <person name="Abdouelleil A."/>
            <person name="Abdulkadir J."/>
            <person name="Abebe A."/>
            <person name="Abera B."/>
            <person name="Abreu J."/>
            <person name="Acer S.C."/>
            <person name="Aftuck L."/>
            <person name="Alexander A."/>
            <person name="An P."/>
            <person name="Anderson E."/>
            <person name="Anderson S."/>
            <person name="Arachi H."/>
            <person name="Azer M."/>
            <person name="Bachantsang P."/>
            <person name="Barry A."/>
            <person name="Bayul T."/>
            <person name="Berlin A."/>
            <person name="Bessette D."/>
            <person name="Bloom T."/>
            <person name="Blye J."/>
            <person name="Boguslavskiy L."/>
            <person name="Bonnet C."/>
            <person name="Boukhgalter B."/>
            <person name="Bourzgui I."/>
            <person name="Brown A."/>
            <person name="Cahill P."/>
            <person name="Channer S."/>
            <person name="Cheshatsang Y."/>
            <person name="Chuda L."/>
            <person name="Citroen M."/>
            <person name="Collymore A."/>
            <person name="Cooke P."/>
            <person name="Costello M."/>
            <person name="D'Aco K."/>
            <person name="Daza R."/>
            <person name="De Haan G."/>
            <person name="DeGray S."/>
            <person name="DeMaso C."/>
            <person name="Dhargay N."/>
            <person name="Dooley K."/>
            <person name="Dooley E."/>
            <person name="Doricent M."/>
            <person name="Dorje P."/>
            <person name="Dorjee K."/>
            <person name="Dupes A."/>
            <person name="Elong R."/>
            <person name="Falk J."/>
            <person name="Farina A."/>
            <person name="Faro S."/>
            <person name="Ferguson D."/>
            <person name="Fisher S."/>
            <person name="Foley C.D."/>
            <person name="Franke A."/>
            <person name="Friedrich D."/>
            <person name="Gadbois L."/>
            <person name="Gearin G."/>
            <person name="Gearin C.R."/>
            <person name="Giannoukos G."/>
            <person name="Goode T."/>
            <person name="Graham J."/>
            <person name="Grandbois E."/>
            <person name="Grewal S."/>
            <person name="Gyaltsen K."/>
            <person name="Hafez N."/>
            <person name="Hagos B."/>
            <person name="Hall J."/>
            <person name="Henson C."/>
            <person name="Hollinger A."/>
            <person name="Honan T."/>
            <person name="Huard M.D."/>
            <person name="Hughes L."/>
            <person name="Hurhula B."/>
            <person name="Husby M.E."/>
            <person name="Kamat A."/>
            <person name="Kanga B."/>
            <person name="Kashin S."/>
            <person name="Khazanovich D."/>
            <person name="Kisner P."/>
            <person name="Lance K."/>
            <person name="Lara M."/>
            <person name="Lee W."/>
            <person name="Lennon N."/>
            <person name="Letendre F."/>
            <person name="LeVine R."/>
            <person name="Lipovsky A."/>
            <person name="Liu X."/>
            <person name="Liu J."/>
            <person name="Liu S."/>
            <person name="Lokyitsang T."/>
            <person name="Lokyitsang Y."/>
            <person name="Lubonja R."/>
            <person name="Lui A."/>
            <person name="MacDonald P."/>
            <person name="Magnisalis V."/>
            <person name="Maru K."/>
            <person name="Matthews C."/>
            <person name="McCusker W."/>
            <person name="McDonough S."/>
            <person name="Mehta T."/>
            <person name="Meldrim J."/>
            <person name="Meneus L."/>
            <person name="Mihai O."/>
            <person name="Mihalev A."/>
            <person name="Mihova T."/>
            <person name="Mittelman R."/>
            <person name="Mlenga V."/>
            <person name="Montmayeur A."/>
            <person name="Mulrain L."/>
            <person name="Navidi A."/>
            <person name="Naylor J."/>
            <person name="Negash T."/>
            <person name="Nguyen T."/>
            <person name="Nguyen N."/>
            <person name="Nicol R."/>
            <person name="Norbu C."/>
            <person name="Norbu N."/>
            <person name="Novod N."/>
            <person name="O'Neill B."/>
            <person name="Osman S."/>
            <person name="Markiewicz E."/>
            <person name="Oyono O.L."/>
            <person name="Patti C."/>
            <person name="Phunkhang P."/>
            <person name="Pierre F."/>
            <person name="Priest M."/>
            <person name="Raghuraman S."/>
            <person name="Rege F."/>
            <person name="Reyes R."/>
            <person name="Rise C."/>
            <person name="Rogov P."/>
            <person name="Ross K."/>
            <person name="Ryan E."/>
            <person name="Settipalli S."/>
            <person name="Shea T."/>
            <person name="Sherpa N."/>
            <person name="Shi L."/>
            <person name="Shih D."/>
            <person name="Sparrow T."/>
            <person name="Spaulding J."/>
            <person name="Stalker J."/>
            <person name="Stange-Thomann N."/>
            <person name="Stavropoulos S."/>
            <person name="Stone C."/>
            <person name="Strader C."/>
            <person name="Tesfaye S."/>
            <person name="Thomson T."/>
            <person name="Thoulutsang Y."/>
            <person name="Thoulutsang D."/>
            <person name="Topham K."/>
            <person name="Topping I."/>
            <person name="Tsamla T."/>
            <person name="Vassiliev H."/>
            <person name="Vo A."/>
            <person name="Wangchuk T."/>
            <person name="Wangdi T."/>
            <person name="Weiand M."/>
            <person name="Wilkinson J."/>
            <person name="Wilson A."/>
            <person name="Yadav S."/>
            <person name="Young G."/>
            <person name="Yu Q."/>
            <person name="Zembek L."/>
            <person name="Zhong D."/>
            <person name="Zimmer A."/>
            <person name="Zwirko Z."/>
            <person name="Jaffe D.B."/>
            <person name="Alvarez P."/>
            <person name="Brockman W."/>
            <person name="Butler J."/>
            <person name="Chin C."/>
            <person name="Gnerre S."/>
            <person name="Grabherr M."/>
            <person name="Kleber M."/>
            <person name="Mauceli E."/>
            <person name="MacCallum I."/>
        </authorList>
    </citation>
    <scope>NUCLEOTIDE SEQUENCE [LARGE SCALE GENOMIC DNA]</scope>
    <source>
        <strain evidence="5">TSC#15010-1051.87</strain>
        <strain evidence="7">Tucson 15010-1051.87</strain>
    </source>
</reference>
<evidence type="ECO:0000313" key="7">
    <source>
        <dbReference type="Proteomes" id="UP000008792"/>
    </source>
</evidence>
<dbReference type="KEGG" id="dvi:6633697"/>
<dbReference type="EMBL" id="CH940653">
    <property type="protein sequence ID" value="KRF80790.1"/>
    <property type="molecule type" value="Genomic_DNA"/>
</dbReference>
<dbReference type="OrthoDB" id="5949865at2759"/>
<dbReference type="PANTHER" id="PTHR10358">
    <property type="entry name" value="ENDOSULFINE"/>
    <property type="match status" value="1"/>
</dbReference>
<dbReference type="GO" id="GO:0005737">
    <property type="term" value="C:cytoplasm"/>
    <property type="evidence" value="ECO:0007669"/>
    <property type="project" value="UniProtKB-SubCell"/>
</dbReference>